<name>L9ZCH9_9EURY</name>
<dbReference type="AlphaFoldDB" id="L9ZCH9"/>
<gene>
    <name evidence="1" type="ORF">C486_03269</name>
</gene>
<comment type="caution">
    <text evidence="1">The sequence shown here is derived from an EMBL/GenBank/DDBJ whole genome shotgun (WGS) entry which is preliminary data.</text>
</comment>
<protein>
    <submittedName>
        <fullName evidence="1">Uncharacterized protein</fullName>
    </submittedName>
</protein>
<proteinExistence type="predicted"/>
<dbReference type="Proteomes" id="UP000011592">
    <property type="component" value="Unassembled WGS sequence"/>
</dbReference>
<sequence length="45" mass="5016">MWMHTAHLFTSPGIRSINGSAWDSRAIRAATAEPTWAFSRPAETQ</sequence>
<keyword evidence="2" id="KW-1185">Reference proteome</keyword>
<organism evidence="1 2">
    <name type="scientific">Natrinema gari JCM 14663</name>
    <dbReference type="NCBI Taxonomy" id="1230459"/>
    <lineage>
        <taxon>Archaea</taxon>
        <taxon>Methanobacteriati</taxon>
        <taxon>Methanobacteriota</taxon>
        <taxon>Stenosarchaea group</taxon>
        <taxon>Halobacteria</taxon>
        <taxon>Halobacteriales</taxon>
        <taxon>Natrialbaceae</taxon>
        <taxon>Natrinema</taxon>
    </lineage>
</organism>
<dbReference type="EMBL" id="AOIJ01000033">
    <property type="protein sequence ID" value="ELY82863.1"/>
    <property type="molecule type" value="Genomic_DNA"/>
</dbReference>
<evidence type="ECO:0000313" key="1">
    <source>
        <dbReference type="EMBL" id="ELY82863.1"/>
    </source>
</evidence>
<dbReference type="PATRIC" id="fig|1230459.4.peg.649"/>
<evidence type="ECO:0000313" key="2">
    <source>
        <dbReference type="Proteomes" id="UP000011592"/>
    </source>
</evidence>
<reference evidence="1 2" key="1">
    <citation type="journal article" date="2014" name="PLoS Genet.">
        <title>Phylogenetically driven sequencing of extremely halophilic archaea reveals strategies for static and dynamic osmo-response.</title>
        <authorList>
            <person name="Becker E.A."/>
            <person name="Seitzer P.M."/>
            <person name="Tritt A."/>
            <person name="Larsen D."/>
            <person name="Krusor M."/>
            <person name="Yao A.I."/>
            <person name="Wu D."/>
            <person name="Madern D."/>
            <person name="Eisen J.A."/>
            <person name="Darling A.E."/>
            <person name="Facciotti M.T."/>
        </authorList>
    </citation>
    <scope>NUCLEOTIDE SEQUENCE [LARGE SCALE GENOMIC DNA]</scope>
    <source>
        <strain evidence="1 2">JCM 14663</strain>
    </source>
</reference>
<accession>L9ZCH9</accession>